<dbReference type="AlphaFoldDB" id="A0A1H7EZ21"/>
<dbReference type="PANTHER" id="PTHR42879">
    <property type="entry name" value="3-OXOACYL-(ACYL-CARRIER-PROTEIN) REDUCTASE"/>
    <property type="match status" value="1"/>
</dbReference>
<evidence type="ECO:0000259" key="2">
    <source>
        <dbReference type="SMART" id="SM00822"/>
    </source>
</evidence>
<name>A0A1H7EZ21_9GAMM</name>
<sequence>MDRYTAFAQSGFGRSLLQSVGMPTPVNLQRHQTHVPLLKAPVLLGAARNTAVTSALLRILGDSRAVIYAARGELLDNLHPLAQEAGVSVGSVTDGEKLQALLLDVSGVQHSGELKVLLQFLQPHLAKLDNSGRVVLVGRPPEACKEPKQATAMRALEGFIRSLGKELRAGGTANLIYVAEGAEAQLDSSVRFFLSPRSAYVSAQHVRVTASQTSTPDWQRPLAGQVALVTGASRGIGAAIAEVLARDGAKVIGLDIPPAAGELQTAMARLEGEALAVDITAADAPAQIAAALKPHGGVDLLVHNAGITRDKTLARMSEAFWDQVMDINLLSEERINDHLLAEKLFKTGARIVCVASISGIAGNRGQTNYGLSKAGVIGMVQSMAAPLAKHKVTINAVAPGFIETQMTAAIPFAIREAGRRMNSLSQGGLPVDVAETIAWLGNPASNGLTGNVVRVCGQSLLGA</sequence>
<dbReference type="InterPro" id="IPR002347">
    <property type="entry name" value="SDR_fam"/>
</dbReference>
<dbReference type="FunFam" id="3.40.50.720:FF:000338">
    <property type="entry name" value="3-oxoacyl-ACP reductase FabG"/>
    <property type="match status" value="1"/>
</dbReference>
<dbReference type="Gene3D" id="3.40.50.720">
    <property type="entry name" value="NAD(P)-binding Rossmann-like Domain"/>
    <property type="match status" value="2"/>
</dbReference>
<dbReference type="Proteomes" id="UP000185766">
    <property type="component" value="Unassembled WGS sequence"/>
</dbReference>
<dbReference type="SMART" id="SM00822">
    <property type="entry name" value="PKS_KR"/>
    <property type="match status" value="1"/>
</dbReference>
<evidence type="ECO:0000313" key="3">
    <source>
        <dbReference type="EMBL" id="SEK19136.1"/>
    </source>
</evidence>
<gene>
    <name evidence="3" type="ORF">SAMN05216214_10144</name>
</gene>
<feature type="domain" description="Ketoreductase" evidence="2">
    <location>
        <begin position="225"/>
        <end position="400"/>
    </location>
</feature>
<dbReference type="NCBIfam" id="NF006110">
    <property type="entry name" value="PRK08261.1"/>
    <property type="match status" value="1"/>
</dbReference>
<comment type="similarity">
    <text evidence="1">Belongs to the short-chain dehydrogenases/reductases (SDR) family.</text>
</comment>
<reference evidence="3 4" key="1">
    <citation type="submission" date="2016-10" db="EMBL/GenBank/DDBJ databases">
        <authorList>
            <person name="de Groot N.N."/>
        </authorList>
    </citation>
    <scope>NUCLEOTIDE SEQUENCE [LARGE SCALE GENOMIC DNA]</scope>
    <source>
        <strain evidence="3 4">JCM 19513</strain>
    </source>
</reference>
<dbReference type="InterPro" id="IPR050259">
    <property type="entry name" value="SDR"/>
</dbReference>
<organism evidence="3 4">
    <name type="scientific">Atopomonas hussainii</name>
    <dbReference type="NCBI Taxonomy" id="1429083"/>
    <lineage>
        <taxon>Bacteria</taxon>
        <taxon>Pseudomonadati</taxon>
        <taxon>Pseudomonadota</taxon>
        <taxon>Gammaproteobacteria</taxon>
        <taxon>Pseudomonadales</taxon>
        <taxon>Pseudomonadaceae</taxon>
        <taxon>Atopomonas</taxon>
    </lineage>
</organism>
<evidence type="ECO:0000313" key="4">
    <source>
        <dbReference type="Proteomes" id="UP000185766"/>
    </source>
</evidence>
<dbReference type="PRINTS" id="PR00080">
    <property type="entry name" value="SDRFAMILY"/>
</dbReference>
<proteinExistence type="inferred from homology"/>
<dbReference type="STRING" id="1429083.GCA_001885685_00575"/>
<protein>
    <submittedName>
        <fullName evidence="3">3-oxoacyl-[acyl-carrier protein] reductase</fullName>
    </submittedName>
</protein>
<dbReference type="InterPro" id="IPR036291">
    <property type="entry name" value="NAD(P)-bd_dom_sf"/>
</dbReference>
<accession>A0A1H7EZ21</accession>
<dbReference type="RefSeq" id="WP_235821583.1">
    <property type="nucleotide sequence ID" value="NZ_FOAS01000001.1"/>
</dbReference>
<dbReference type="InterPro" id="IPR057326">
    <property type="entry name" value="KR_dom"/>
</dbReference>
<dbReference type="PRINTS" id="PR00081">
    <property type="entry name" value="GDHRDH"/>
</dbReference>
<dbReference type="EMBL" id="FOAS01000001">
    <property type="protein sequence ID" value="SEK19136.1"/>
    <property type="molecule type" value="Genomic_DNA"/>
</dbReference>
<dbReference type="Pfam" id="PF13561">
    <property type="entry name" value="adh_short_C2"/>
    <property type="match status" value="1"/>
</dbReference>
<evidence type="ECO:0000256" key="1">
    <source>
        <dbReference type="ARBA" id="ARBA00006484"/>
    </source>
</evidence>
<dbReference type="SUPFAM" id="SSF51735">
    <property type="entry name" value="NAD(P)-binding Rossmann-fold domains"/>
    <property type="match status" value="1"/>
</dbReference>
<dbReference type="PANTHER" id="PTHR42879:SF2">
    <property type="entry name" value="3-OXOACYL-[ACYL-CARRIER-PROTEIN] REDUCTASE FABG"/>
    <property type="match status" value="1"/>
</dbReference>
<keyword evidence="4" id="KW-1185">Reference proteome</keyword>